<keyword evidence="6 7" id="KW-0472">Membrane</keyword>
<dbReference type="AlphaFoldDB" id="A0A143QHP4"/>
<dbReference type="KEGG" id="rhs:A3Q41_01143"/>
<evidence type="ECO:0000256" key="7">
    <source>
        <dbReference type="SAM" id="Phobius"/>
    </source>
</evidence>
<feature type="transmembrane region" description="Helical" evidence="7">
    <location>
        <begin position="410"/>
        <end position="433"/>
    </location>
</feature>
<feature type="transmembrane region" description="Helical" evidence="7">
    <location>
        <begin position="206"/>
        <end position="225"/>
    </location>
</feature>
<dbReference type="PROSITE" id="PS50850">
    <property type="entry name" value="MFS"/>
    <property type="match status" value="1"/>
</dbReference>
<evidence type="ECO:0000313" key="10">
    <source>
        <dbReference type="Proteomes" id="UP000076038"/>
    </source>
</evidence>
<keyword evidence="10" id="KW-1185">Reference proteome</keyword>
<evidence type="ECO:0000259" key="8">
    <source>
        <dbReference type="PROSITE" id="PS50850"/>
    </source>
</evidence>
<dbReference type="GO" id="GO:0022857">
    <property type="term" value="F:transmembrane transporter activity"/>
    <property type="evidence" value="ECO:0007669"/>
    <property type="project" value="InterPro"/>
</dbReference>
<dbReference type="OrthoDB" id="4325372at2"/>
<evidence type="ECO:0000256" key="2">
    <source>
        <dbReference type="ARBA" id="ARBA00022448"/>
    </source>
</evidence>
<feature type="transmembrane region" description="Helical" evidence="7">
    <location>
        <begin position="231"/>
        <end position="253"/>
    </location>
</feature>
<dbReference type="InterPro" id="IPR036259">
    <property type="entry name" value="MFS_trans_sf"/>
</dbReference>
<evidence type="ECO:0000256" key="4">
    <source>
        <dbReference type="ARBA" id="ARBA00022692"/>
    </source>
</evidence>
<dbReference type="PANTHER" id="PTHR42718:SF46">
    <property type="entry name" value="BLR6921 PROTEIN"/>
    <property type="match status" value="1"/>
</dbReference>
<feature type="transmembrane region" description="Helical" evidence="7">
    <location>
        <begin position="302"/>
        <end position="322"/>
    </location>
</feature>
<dbReference type="PRINTS" id="PR01036">
    <property type="entry name" value="TCRTETB"/>
</dbReference>
<evidence type="ECO:0000313" key="9">
    <source>
        <dbReference type="EMBL" id="AMY22454.1"/>
    </source>
</evidence>
<dbReference type="SUPFAM" id="SSF103473">
    <property type="entry name" value="MFS general substrate transporter"/>
    <property type="match status" value="1"/>
</dbReference>
<feature type="transmembrane region" description="Helical" evidence="7">
    <location>
        <begin position="274"/>
        <end position="296"/>
    </location>
</feature>
<dbReference type="PANTHER" id="PTHR42718">
    <property type="entry name" value="MAJOR FACILITATOR SUPERFAMILY MULTIDRUG TRANSPORTER MFSC"/>
    <property type="match status" value="1"/>
</dbReference>
<sequence>MTDQIHRPRRFGKSKQATALATLILVGSQFMVSMDATIVNVALPSMQDSLGLSGSALPWVVNAYALPFGGLLLLGARVGDYIGRRRVFIAGTLLFTLASLACGLASTPIELIAARGVQGVGAAAMSPVAMAILVAEFEGSQRNRVLGLWGAMSGLAGGVGMVAGGLLTSASWRWNFLVNVPVGIAVLVGSALLPAGRSRTVGRPDVIGAMLAAVGLSTIAYGLAIAGDSGWTTFSTLVFLGSGAMVVALFTLWQRRAEAPLVDLGIFRNRSVSIGIVIVAITGALGQVTYFTYTIYLQREHGFDPVAAGFAFLPISIILFAASTRVQMLIAKVGLRQSLGAGLMLSAVGLLWSTRIGSDDSFASAFLGPSILWSLGWGIAQATSFIAGAQGTSSAESGTVSGLISTTYRLGGAIGLAAILSIAAASSTVLQSGGTGGDLLDGLRAAWWAGAGLAFIGALLSCALPSPQRTSTHIG</sequence>
<name>A0A143QHP4_RHOFA</name>
<feature type="transmembrane region" description="Helical" evidence="7">
    <location>
        <begin position="55"/>
        <end position="75"/>
    </location>
</feature>
<evidence type="ECO:0000256" key="5">
    <source>
        <dbReference type="ARBA" id="ARBA00022989"/>
    </source>
</evidence>
<dbReference type="InterPro" id="IPR020846">
    <property type="entry name" value="MFS_dom"/>
</dbReference>
<dbReference type="GO" id="GO:0005886">
    <property type="term" value="C:plasma membrane"/>
    <property type="evidence" value="ECO:0007669"/>
    <property type="project" value="UniProtKB-SubCell"/>
</dbReference>
<feature type="transmembrane region" description="Helical" evidence="7">
    <location>
        <begin position="20"/>
        <end position="43"/>
    </location>
</feature>
<feature type="transmembrane region" description="Helical" evidence="7">
    <location>
        <begin position="334"/>
        <end position="354"/>
    </location>
</feature>
<reference evidence="10" key="2">
    <citation type="submission" date="2016-04" db="EMBL/GenBank/DDBJ databases">
        <title>Complete Genome and Plasmid Sequences for Rhodococcus fascians D188 and Draft Sequences for Rhodococcus spp. Isolates PBTS 1 and PBTS 2.</title>
        <authorList>
            <person name="Stamer R."/>
            <person name="Vereecke D."/>
            <person name="Zhang Y."/>
            <person name="Schilkey F."/>
            <person name="Devitt N."/>
            <person name="Randall J."/>
        </authorList>
    </citation>
    <scope>NUCLEOTIDE SEQUENCE [LARGE SCALE GENOMIC DNA]</scope>
    <source>
        <strain evidence="10">PBTS2</strain>
    </source>
</reference>
<dbReference type="Proteomes" id="UP000076038">
    <property type="component" value="Chromosome"/>
</dbReference>
<dbReference type="InterPro" id="IPR011701">
    <property type="entry name" value="MFS"/>
</dbReference>
<dbReference type="Gene3D" id="1.20.1250.20">
    <property type="entry name" value="MFS general substrate transporter like domains"/>
    <property type="match status" value="1"/>
</dbReference>
<evidence type="ECO:0000256" key="3">
    <source>
        <dbReference type="ARBA" id="ARBA00022475"/>
    </source>
</evidence>
<feature type="transmembrane region" description="Helical" evidence="7">
    <location>
        <begin position="87"/>
        <end position="106"/>
    </location>
</feature>
<feature type="transmembrane region" description="Helical" evidence="7">
    <location>
        <begin position="146"/>
        <end position="168"/>
    </location>
</feature>
<evidence type="ECO:0000256" key="1">
    <source>
        <dbReference type="ARBA" id="ARBA00004651"/>
    </source>
</evidence>
<accession>A0A143QHP4</accession>
<dbReference type="Pfam" id="PF07690">
    <property type="entry name" value="MFS_1"/>
    <property type="match status" value="1"/>
</dbReference>
<feature type="domain" description="Major facilitator superfamily (MFS) profile" evidence="8">
    <location>
        <begin position="21"/>
        <end position="469"/>
    </location>
</feature>
<dbReference type="EMBL" id="CP015220">
    <property type="protein sequence ID" value="AMY22454.1"/>
    <property type="molecule type" value="Genomic_DNA"/>
</dbReference>
<keyword evidence="3" id="KW-1003">Cell membrane</keyword>
<comment type="subcellular location">
    <subcellularLocation>
        <location evidence="1">Cell membrane</location>
        <topology evidence="1">Multi-pass membrane protein</topology>
    </subcellularLocation>
</comment>
<keyword evidence="2" id="KW-0813">Transport</keyword>
<feature type="transmembrane region" description="Helical" evidence="7">
    <location>
        <begin position="112"/>
        <end position="134"/>
    </location>
</feature>
<feature type="transmembrane region" description="Helical" evidence="7">
    <location>
        <begin position="445"/>
        <end position="464"/>
    </location>
</feature>
<evidence type="ECO:0000256" key="6">
    <source>
        <dbReference type="ARBA" id="ARBA00023136"/>
    </source>
</evidence>
<feature type="transmembrane region" description="Helical" evidence="7">
    <location>
        <begin position="174"/>
        <end position="194"/>
    </location>
</feature>
<dbReference type="RefSeq" id="WP_052053668.1">
    <property type="nucleotide sequence ID" value="NZ_CAKKLU010000001.1"/>
</dbReference>
<proteinExistence type="predicted"/>
<accession>A0A260U1C2</accession>
<organism evidence="9 10">
    <name type="scientific">Rhodococcoides fascians</name>
    <name type="common">Rhodococcus fascians</name>
    <dbReference type="NCBI Taxonomy" id="1828"/>
    <lineage>
        <taxon>Bacteria</taxon>
        <taxon>Bacillati</taxon>
        <taxon>Actinomycetota</taxon>
        <taxon>Actinomycetes</taxon>
        <taxon>Mycobacteriales</taxon>
        <taxon>Nocardiaceae</taxon>
        <taxon>Rhodococcoides</taxon>
    </lineage>
</organism>
<dbReference type="CDD" id="cd17321">
    <property type="entry name" value="MFS_MMR_MDR_like"/>
    <property type="match status" value="1"/>
</dbReference>
<dbReference type="PATRIC" id="fig|1653479.3.peg.1160"/>
<gene>
    <name evidence="9" type="primary">efpA_2</name>
    <name evidence="9" type="ORF">A3Q41_01143</name>
</gene>
<feature type="transmembrane region" description="Helical" evidence="7">
    <location>
        <begin position="366"/>
        <end position="389"/>
    </location>
</feature>
<protein>
    <submittedName>
        <fullName evidence="9">Putative MFS-type transporter EfpA</fullName>
    </submittedName>
</protein>
<keyword evidence="4 7" id="KW-0812">Transmembrane</keyword>
<keyword evidence="5 7" id="KW-1133">Transmembrane helix</keyword>
<reference evidence="9 10" key="1">
    <citation type="journal article" date="2016" name="Genome Announc.">
        <title>Complete Genome and Plasmid Sequences for Rhodococcus fascians D188 and Draft Sequences for Rhodococcus Isolates PBTS 1 and PBTS 2.</title>
        <authorList>
            <person name="Stamler R.A."/>
            <person name="Vereecke D."/>
            <person name="Zhang Y."/>
            <person name="Schilkey F."/>
            <person name="Devitt N."/>
            <person name="Randall J.J."/>
        </authorList>
    </citation>
    <scope>NUCLEOTIDE SEQUENCE [LARGE SCALE GENOMIC DNA]</scope>
    <source>
        <strain evidence="9 10">PBTS2</strain>
    </source>
</reference>
<dbReference type="Gene3D" id="1.20.1720.10">
    <property type="entry name" value="Multidrug resistance protein D"/>
    <property type="match status" value="1"/>
</dbReference>